<reference evidence="5" key="1">
    <citation type="submission" date="2020-05" db="EMBL/GenBank/DDBJ databases">
        <title>Phylogenomic resolution of chytrid fungi.</title>
        <authorList>
            <person name="Stajich J.E."/>
            <person name="Amses K."/>
            <person name="Simmons R."/>
            <person name="Seto K."/>
            <person name="Myers J."/>
            <person name="Bonds A."/>
            <person name="Quandt C.A."/>
            <person name="Barry K."/>
            <person name="Liu P."/>
            <person name="Grigoriev I."/>
            <person name="Longcore J.E."/>
            <person name="James T.Y."/>
        </authorList>
    </citation>
    <scope>NUCLEOTIDE SEQUENCE</scope>
    <source>
        <strain evidence="5">JEL0318</strain>
    </source>
</reference>
<evidence type="ECO:0000256" key="1">
    <source>
        <dbReference type="ARBA" id="ARBA00007119"/>
    </source>
</evidence>
<dbReference type="InterPro" id="IPR000898">
    <property type="entry name" value="Indolamine_dOase"/>
</dbReference>
<dbReference type="GO" id="GO:0020037">
    <property type="term" value="F:heme binding"/>
    <property type="evidence" value="ECO:0007669"/>
    <property type="project" value="InterPro"/>
</dbReference>
<feature type="compositionally biased region" description="Polar residues" evidence="4">
    <location>
        <begin position="348"/>
        <end position="371"/>
    </location>
</feature>
<proteinExistence type="inferred from homology"/>
<evidence type="ECO:0000256" key="4">
    <source>
        <dbReference type="SAM" id="MobiDB-lite"/>
    </source>
</evidence>
<dbReference type="GO" id="GO:0033754">
    <property type="term" value="F:indoleamine 2,3-dioxygenase activity"/>
    <property type="evidence" value="ECO:0007669"/>
    <property type="project" value="TreeGrafter"/>
</dbReference>
<feature type="compositionally biased region" description="Polar residues" evidence="4">
    <location>
        <begin position="385"/>
        <end position="410"/>
    </location>
</feature>
<evidence type="ECO:0000256" key="3">
    <source>
        <dbReference type="ARBA" id="ARBA00023004"/>
    </source>
</evidence>
<keyword evidence="3" id="KW-0408">Iron</keyword>
<dbReference type="AlphaFoldDB" id="A0AAD5S827"/>
<evidence type="ECO:0000256" key="2">
    <source>
        <dbReference type="ARBA" id="ARBA00022723"/>
    </source>
</evidence>
<dbReference type="Proteomes" id="UP001212841">
    <property type="component" value="Unassembled WGS sequence"/>
</dbReference>
<dbReference type="PANTHER" id="PTHR28657:SF5">
    <property type="entry name" value="INDOLEAMINE 2,3-DIOXYGENASE"/>
    <property type="match status" value="1"/>
</dbReference>
<sequence length="410" mass="45479">MPDMSRYSSAPVFASPLRKTPIEIDRPSIPNLEDYDIHPIYGFLPADPPPLERLPAYFEPWEKTLDNLSQLLLAGRLRKHVQELPLLDHSELASVREWQRAYLVLSFIAHGYVWGKNDNAAHVLPMPIARPWYIVAGQLGLKPIISYAAVELYNYKLLDPNGPADLSNLAVMHTFTGMDEAWFYLISLATEAAGARALPAILEAMHAVVRSDLKTLKSQLDIVCDVIEEITRLLLRMYEKNDPHIFYHRVRPYVAGWENSEELHNGLFYEGVLPDMGESTKSAQCIKNAHLNNVQHYPVQKSVEDLKGLAADSTRGTWRKYAGASAGQSSLIHCLDVAMGIEHWPTRSAHSSGEGSNGAQPSTPPNGNGFTNGHPHAGKRDSVTGPVNGTLNDTETAEYINSSTSTDIHE</sequence>
<dbReference type="GO" id="GO:0046872">
    <property type="term" value="F:metal ion binding"/>
    <property type="evidence" value="ECO:0007669"/>
    <property type="project" value="UniProtKB-KW"/>
</dbReference>
<dbReference type="GO" id="GO:0034354">
    <property type="term" value="P:'de novo' NAD+ biosynthetic process from L-tryptophan"/>
    <property type="evidence" value="ECO:0007669"/>
    <property type="project" value="TreeGrafter"/>
</dbReference>
<dbReference type="GO" id="GO:0019441">
    <property type="term" value="P:L-tryptophan catabolic process to kynurenine"/>
    <property type="evidence" value="ECO:0007669"/>
    <property type="project" value="InterPro"/>
</dbReference>
<gene>
    <name evidence="5" type="ORF">HK097_011225</name>
</gene>
<accession>A0AAD5S827</accession>
<comment type="caution">
    <text evidence="5">The sequence shown here is derived from an EMBL/GenBank/DDBJ whole genome shotgun (WGS) entry which is preliminary data.</text>
</comment>
<dbReference type="SUPFAM" id="SSF140959">
    <property type="entry name" value="Indolic compounds 2,3-dioxygenase-like"/>
    <property type="match status" value="2"/>
</dbReference>
<feature type="non-terminal residue" evidence="5">
    <location>
        <position position="1"/>
    </location>
</feature>
<dbReference type="EMBL" id="JADGJD010000902">
    <property type="protein sequence ID" value="KAJ3047770.1"/>
    <property type="molecule type" value="Genomic_DNA"/>
</dbReference>
<feature type="region of interest" description="Disordered" evidence="4">
    <location>
        <begin position="346"/>
        <end position="410"/>
    </location>
</feature>
<evidence type="ECO:0000313" key="5">
    <source>
        <dbReference type="EMBL" id="KAJ3047770.1"/>
    </source>
</evidence>
<organism evidence="5 6">
    <name type="scientific">Rhizophlyctis rosea</name>
    <dbReference type="NCBI Taxonomy" id="64517"/>
    <lineage>
        <taxon>Eukaryota</taxon>
        <taxon>Fungi</taxon>
        <taxon>Fungi incertae sedis</taxon>
        <taxon>Chytridiomycota</taxon>
        <taxon>Chytridiomycota incertae sedis</taxon>
        <taxon>Chytridiomycetes</taxon>
        <taxon>Rhizophlyctidales</taxon>
        <taxon>Rhizophlyctidaceae</taxon>
        <taxon>Rhizophlyctis</taxon>
    </lineage>
</organism>
<dbReference type="GO" id="GO:0005737">
    <property type="term" value="C:cytoplasm"/>
    <property type="evidence" value="ECO:0007669"/>
    <property type="project" value="TreeGrafter"/>
</dbReference>
<dbReference type="Pfam" id="PF01231">
    <property type="entry name" value="IDO"/>
    <property type="match status" value="1"/>
</dbReference>
<evidence type="ECO:0008006" key="7">
    <source>
        <dbReference type="Google" id="ProtNLM"/>
    </source>
</evidence>
<dbReference type="Gene3D" id="1.20.58.480">
    <property type="match status" value="1"/>
</dbReference>
<name>A0AAD5S827_9FUNG</name>
<dbReference type="PANTHER" id="PTHR28657">
    <property type="entry name" value="INDOLEAMINE 2,3-DIOXYGENASE"/>
    <property type="match status" value="1"/>
</dbReference>
<dbReference type="InterPro" id="IPR037217">
    <property type="entry name" value="Trp/Indoleamine_2_3_dOase-like"/>
</dbReference>
<evidence type="ECO:0000313" key="6">
    <source>
        <dbReference type="Proteomes" id="UP001212841"/>
    </source>
</evidence>
<keyword evidence="6" id="KW-1185">Reference proteome</keyword>
<protein>
    <recommendedName>
        <fullName evidence="7">Indoleamine 2,3-dioxygenase</fullName>
    </recommendedName>
</protein>
<keyword evidence="2" id="KW-0479">Metal-binding</keyword>
<comment type="similarity">
    <text evidence="1">Belongs to the indoleamine 2,3-dioxygenase family.</text>
</comment>